<dbReference type="EMBL" id="CAXDID020000612">
    <property type="protein sequence ID" value="CAL6106527.1"/>
    <property type="molecule type" value="Genomic_DNA"/>
</dbReference>
<dbReference type="SUPFAM" id="SSF52540">
    <property type="entry name" value="P-loop containing nucleoside triphosphate hydrolases"/>
    <property type="match status" value="1"/>
</dbReference>
<dbReference type="AlphaFoldDB" id="A0AA86NEW8"/>
<dbReference type="Proteomes" id="UP001642409">
    <property type="component" value="Unassembled WGS sequence"/>
</dbReference>
<name>A0AA86NEW8_9EUKA</name>
<dbReference type="SMART" id="SM00174">
    <property type="entry name" value="RHO"/>
    <property type="match status" value="1"/>
</dbReference>
<feature type="domain" description="Calponin-homology (CH)" evidence="4">
    <location>
        <begin position="20"/>
        <end position="123"/>
    </location>
</feature>
<evidence type="ECO:0000313" key="7">
    <source>
        <dbReference type="EMBL" id="CAL6106527.1"/>
    </source>
</evidence>
<keyword evidence="2" id="KW-0342">GTP-binding</keyword>
<evidence type="ECO:0000256" key="3">
    <source>
        <dbReference type="SAM" id="MobiDB-lite"/>
    </source>
</evidence>
<dbReference type="PANTHER" id="PTHR47977">
    <property type="entry name" value="RAS-RELATED PROTEIN RAB"/>
    <property type="match status" value="1"/>
</dbReference>
<dbReference type="PRINTS" id="PR00449">
    <property type="entry name" value="RASTRNSFRMNG"/>
</dbReference>
<dbReference type="PROSITE" id="PS51419">
    <property type="entry name" value="RAB"/>
    <property type="match status" value="1"/>
</dbReference>
<organism evidence="5">
    <name type="scientific">Hexamita inflata</name>
    <dbReference type="NCBI Taxonomy" id="28002"/>
    <lineage>
        <taxon>Eukaryota</taxon>
        <taxon>Metamonada</taxon>
        <taxon>Diplomonadida</taxon>
        <taxon>Hexamitidae</taxon>
        <taxon>Hexamitinae</taxon>
        <taxon>Hexamita</taxon>
    </lineage>
</organism>
<dbReference type="Gene3D" id="1.10.418.10">
    <property type="entry name" value="Calponin-like domain"/>
    <property type="match status" value="1"/>
</dbReference>
<dbReference type="Gene3D" id="3.40.50.300">
    <property type="entry name" value="P-loop containing nucleotide triphosphate hydrolases"/>
    <property type="match status" value="1"/>
</dbReference>
<accession>A0AA86NEW8</accession>
<dbReference type="SMART" id="SM00173">
    <property type="entry name" value="RAS"/>
    <property type="match status" value="1"/>
</dbReference>
<evidence type="ECO:0000313" key="9">
    <source>
        <dbReference type="Proteomes" id="UP001642409"/>
    </source>
</evidence>
<evidence type="ECO:0000256" key="2">
    <source>
        <dbReference type="ARBA" id="ARBA00023134"/>
    </source>
</evidence>
<proteinExistence type="predicted"/>
<evidence type="ECO:0000313" key="6">
    <source>
        <dbReference type="EMBL" id="CAI9918569.1"/>
    </source>
</evidence>
<sequence>MSHLGSTTITRRVTQELKQNEECDIARIMLLSKFPDQSPDQSLHEMIKSGVLLAKLCNMLSSKQIIIQEKNHNMYHLENLAQVKRRLLEFGLKETQIFDPQDLLKPEPKYALHLVALLIFAIEAKTHIFNLSAEDIEALECIDNNSTINLLIEAIEPFQDNDSLNPFTTQQNALLSADSTQLVATEPIVAQHITAYQIQEQNDVEKFGNNHELIESEQKYEQQEQQEQQIQEEIPKQQVIEEEQQYQEQEPQKDIQPQSIENEQQKEEISQNEQVDEPQQEVEVKQEEISQKQQIMEPDQIEHQNEQKAIQQQEQSPQDELHELHQDPQPIIPVSLTSPQIPTIKHKLVLIGDSSTGKSTICKRLLNQSIDKIQPTLNLEQNHVTFTSKNKQGQLINVDLIINDTAGMERFKSISQQYVRNADTVLLVYSVNERESYFGAKKWLQFIRENSQAEIIAVGNMADLESKISIEEVLELKADKYMQCSALTGTGIHELMQIEWEEKKETLTQEEIVEVCLEPKQKKGCCK</sequence>
<dbReference type="GO" id="GO:0003924">
    <property type="term" value="F:GTPase activity"/>
    <property type="evidence" value="ECO:0007669"/>
    <property type="project" value="InterPro"/>
</dbReference>
<evidence type="ECO:0000259" key="4">
    <source>
        <dbReference type="PROSITE" id="PS50021"/>
    </source>
</evidence>
<dbReference type="CDD" id="cd00014">
    <property type="entry name" value="CH_SF"/>
    <property type="match status" value="1"/>
</dbReference>
<dbReference type="PROSITE" id="PS50021">
    <property type="entry name" value="CH"/>
    <property type="match status" value="1"/>
</dbReference>
<gene>
    <name evidence="5" type="ORF">HINF_LOCUS6207</name>
    <name evidence="6" type="ORF">HINF_LOCUS6214</name>
    <name evidence="7" type="ORF">HINF_LOCUS73785</name>
    <name evidence="8" type="ORF">HINF_LOCUS73792</name>
</gene>
<dbReference type="EMBL" id="CATOUU010000160">
    <property type="protein sequence ID" value="CAI9918569.1"/>
    <property type="molecule type" value="Genomic_DNA"/>
</dbReference>
<reference evidence="7 9" key="2">
    <citation type="submission" date="2024-07" db="EMBL/GenBank/DDBJ databases">
        <authorList>
            <person name="Akdeniz Z."/>
        </authorList>
    </citation>
    <scope>NUCLEOTIDE SEQUENCE [LARGE SCALE GENOMIC DNA]</scope>
</reference>
<feature type="region of interest" description="Disordered" evidence="3">
    <location>
        <begin position="243"/>
        <end position="322"/>
    </location>
</feature>
<dbReference type="NCBIfam" id="TIGR00231">
    <property type="entry name" value="small_GTP"/>
    <property type="match status" value="1"/>
</dbReference>
<evidence type="ECO:0000313" key="5">
    <source>
        <dbReference type="EMBL" id="CAI9918562.1"/>
    </source>
</evidence>
<dbReference type="InterPro" id="IPR036872">
    <property type="entry name" value="CH_dom_sf"/>
</dbReference>
<dbReference type="GO" id="GO:0005525">
    <property type="term" value="F:GTP binding"/>
    <property type="evidence" value="ECO:0007669"/>
    <property type="project" value="UniProtKB-KW"/>
</dbReference>
<dbReference type="InterPro" id="IPR027417">
    <property type="entry name" value="P-loop_NTPase"/>
</dbReference>
<evidence type="ECO:0000256" key="1">
    <source>
        <dbReference type="ARBA" id="ARBA00022741"/>
    </source>
</evidence>
<dbReference type="InterPro" id="IPR005225">
    <property type="entry name" value="Small_GTP-bd"/>
</dbReference>
<dbReference type="SMART" id="SM00175">
    <property type="entry name" value="RAB"/>
    <property type="match status" value="1"/>
</dbReference>
<dbReference type="PROSITE" id="PS51421">
    <property type="entry name" value="RAS"/>
    <property type="match status" value="1"/>
</dbReference>
<dbReference type="Pfam" id="PF00071">
    <property type="entry name" value="Ras"/>
    <property type="match status" value="1"/>
</dbReference>
<keyword evidence="1" id="KW-0547">Nucleotide-binding</keyword>
<protein>
    <submittedName>
        <fullName evidence="5">Rab1a</fullName>
    </submittedName>
</protein>
<dbReference type="Pfam" id="PF00307">
    <property type="entry name" value="CH"/>
    <property type="match status" value="1"/>
</dbReference>
<keyword evidence="9" id="KW-1185">Reference proteome</keyword>
<comment type="caution">
    <text evidence="5">The sequence shown here is derived from an EMBL/GenBank/DDBJ whole genome shotgun (WGS) entry which is preliminary data.</text>
</comment>
<dbReference type="EMBL" id="CAXDID020000612">
    <property type="protein sequence ID" value="CAL6106541.1"/>
    <property type="molecule type" value="Genomic_DNA"/>
</dbReference>
<dbReference type="InterPro" id="IPR050227">
    <property type="entry name" value="Rab"/>
</dbReference>
<dbReference type="InterPro" id="IPR001715">
    <property type="entry name" value="CH_dom"/>
</dbReference>
<dbReference type="SUPFAM" id="SSF47576">
    <property type="entry name" value="Calponin-homology domain, CH-domain"/>
    <property type="match status" value="1"/>
</dbReference>
<dbReference type="CDD" id="cd00154">
    <property type="entry name" value="Rab"/>
    <property type="match status" value="1"/>
</dbReference>
<dbReference type="InterPro" id="IPR001806">
    <property type="entry name" value="Small_GTPase"/>
</dbReference>
<reference evidence="5" key="1">
    <citation type="submission" date="2023-06" db="EMBL/GenBank/DDBJ databases">
        <authorList>
            <person name="Kurt Z."/>
        </authorList>
    </citation>
    <scope>NUCLEOTIDE SEQUENCE</scope>
</reference>
<feature type="compositionally biased region" description="Low complexity" evidence="3">
    <location>
        <begin position="307"/>
        <end position="318"/>
    </location>
</feature>
<dbReference type="EMBL" id="CATOUU010000160">
    <property type="protein sequence ID" value="CAI9918562.1"/>
    <property type="molecule type" value="Genomic_DNA"/>
</dbReference>
<evidence type="ECO:0000313" key="8">
    <source>
        <dbReference type="EMBL" id="CAL6106541.1"/>
    </source>
</evidence>